<feature type="domain" description="PX" evidence="5">
    <location>
        <begin position="983"/>
        <end position="1107"/>
    </location>
</feature>
<feature type="compositionally biased region" description="Polar residues" evidence="2">
    <location>
        <begin position="697"/>
        <end position="709"/>
    </location>
</feature>
<dbReference type="Gene3D" id="3.30.1520.10">
    <property type="entry name" value="Phox-like domain"/>
    <property type="match status" value="1"/>
</dbReference>
<proteinExistence type="inferred from homology"/>
<feature type="region of interest" description="Disordered" evidence="2">
    <location>
        <begin position="302"/>
        <end position="324"/>
    </location>
</feature>
<dbReference type="PANTHER" id="PTHR22775:SF3">
    <property type="entry name" value="SORTING NEXIN-13"/>
    <property type="match status" value="1"/>
</dbReference>
<dbReference type="EMBL" id="CP143784">
    <property type="protein sequence ID" value="WVN85449.1"/>
    <property type="molecule type" value="Genomic_DNA"/>
</dbReference>
<dbReference type="Pfam" id="PF00787">
    <property type="entry name" value="PX"/>
    <property type="match status" value="1"/>
</dbReference>
<protein>
    <recommendedName>
        <fullName evidence="9">Intermediate filament protein</fullName>
    </recommendedName>
</protein>
<dbReference type="Proteomes" id="UP000094043">
    <property type="component" value="Chromosome 1"/>
</dbReference>
<dbReference type="SMART" id="SM00313">
    <property type="entry name" value="PXA"/>
    <property type="match status" value="1"/>
</dbReference>
<evidence type="ECO:0000256" key="2">
    <source>
        <dbReference type="SAM" id="MobiDB-lite"/>
    </source>
</evidence>
<dbReference type="GeneID" id="91084811"/>
<organism evidence="7 8">
    <name type="scientific">Cryptococcus depauperatus CBS 7841</name>
    <dbReference type="NCBI Taxonomy" id="1295531"/>
    <lineage>
        <taxon>Eukaryota</taxon>
        <taxon>Fungi</taxon>
        <taxon>Dikarya</taxon>
        <taxon>Basidiomycota</taxon>
        <taxon>Agaricomycotina</taxon>
        <taxon>Tremellomycetes</taxon>
        <taxon>Tremellales</taxon>
        <taxon>Cryptococcaceae</taxon>
        <taxon>Cryptococcus</taxon>
    </lineage>
</organism>
<dbReference type="Pfam" id="PF00615">
    <property type="entry name" value="RGS"/>
    <property type="match status" value="1"/>
</dbReference>
<dbReference type="InterPro" id="IPR044926">
    <property type="entry name" value="RGS_subdomain_2"/>
</dbReference>
<dbReference type="InterPro" id="IPR001683">
    <property type="entry name" value="PX_dom"/>
</dbReference>
<feature type="region of interest" description="Disordered" evidence="2">
    <location>
        <begin position="778"/>
        <end position="856"/>
    </location>
</feature>
<comment type="similarity">
    <text evidence="1">Belongs to the sorting nexin family.</text>
</comment>
<evidence type="ECO:0000256" key="1">
    <source>
        <dbReference type="ARBA" id="ARBA00010883"/>
    </source>
</evidence>
<keyword evidence="3" id="KW-0812">Transmembrane</keyword>
<dbReference type="RefSeq" id="XP_066066150.1">
    <property type="nucleotide sequence ID" value="XM_066210053.1"/>
</dbReference>
<reference evidence="7" key="1">
    <citation type="submission" date="2016-06" db="EMBL/GenBank/DDBJ databases">
        <authorList>
            <person name="Cuomo C."/>
            <person name="Litvintseva A."/>
            <person name="Heitman J."/>
            <person name="Chen Y."/>
            <person name="Sun S."/>
            <person name="Springer D."/>
            <person name="Dromer F."/>
            <person name="Young S."/>
            <person name="Zeng Q."/>
            <person name="Chapman S."/>
            <person name="Gujja S."/>
            <person name="Saif S."/>
            <person name="Birren B."/>
        </authorList>
    </citation>
    <scope>NUCLEOTIDE SEQUENCE</scope>
    <source>
        <strain evidence="7">CBS 7841</strain>
    </source>
</reference>
<dbReference type="KEGG" id="cdep:91084811"/>
<dbReference type="InterPro" id="IPR016137">
    <property type="entry name" value="RGS"/>
</dbReference>
<evidence type="ECO:0000313" key="7">
    <source>
        <dbReference type="EMBL" id="WVN85449.1"/>
    </source>
</evidence>
<feature type="region of interest" description="Disordered" evidence="2">
    <location>
        <begin position="194"/>
        <end position="214"/>
    </location>
</feature>
<dbReference type="Gene3D" id="1.10.167.10">
    <property type="entry name" value="Regulator of G-protein Signalling 4, domain 2"/>
    <property type="match status" value="1"/>
</dbReference>
<feature type="transmembrane region" description="Helical" evidence="3">
    <location>
        <begin position="6"/>
        <end position="24"/>
    </location>
</feature>
<dbReference type="InterPro" id="IPR036871">
    <property type="entry name" value="PX_dom_sf"/>
</dbReference>
<sequence length="1346" mass="150290">MRQTHPHVVFALALPVIVLGFCFPRLYILQIIFWVPICVIALLLIAVVVLILRAVATDNQKQIPTWRQRQALRSLKFTTSDAWTHATDDSAKETGLSQSVKDNSAEESSLNLALDGFLNLVIQHFIWPWYARISPSPSFPQAVNDLMKQALEEMLDISGKIDWPNVIVSRLLPVVTDHFQHYRSIEHLSSTSSEHPALPLPLPSHPHPALSQSHAPSSISIEEHFRKTLKHVLPFIIQEQDQNPLINTIVREILLGAVVLPTFDMLSEGDFWNRQIDEKVGKYLHEQKQVDRFLSALSSIPASSSAANSPAKSKSQKSTSINANSSSNQFDVFLRSIRKLKRLGEARRLKADVERELRSAKLVLAKESRLSGTKEPESLKRARKYVERLEKAKGDIDLRIITLSGGKTPLAHDHSSSSILDSSHIESLTLYSILSNPSSLAYWLEYMERRQRTRLVQYWLTVEGFKDPLEAAGVGSVSQTTRDDTTIDDAKFLYNTYFVSEPEASKSIAISPRYLSIISNAAEREHSLVPHEIFKVKQAVYASQKEVYEQMEEEDWVTFRKSELFVKAVTDLQQAITTTPIVSPAPVLMPLPKKASNGFDDHISSTRPLLKHRQTPFSGLTSSHSAVSEPKSFSNFLPSIKPRNPTPPFLVNKTGARAMISNVEAISPLPLTRNFSDLKDMKREGKEASGDGEQLQLHLSPSLTPSPTLMLSPAMTAQPSPPPPTARRSSQLDFLIGSAEQNDESPNRSKLFADEPEETEDEEVKRMEAIQAALNEIIREEDDGRRGSETNFASVMDSQHEEMSRSMTLLGHSEKVVKKNEKREMKAKSVENLRRSSSVPASGTSPRSTSDRSNVLTRKSSTVLFEDNQLDDDLLSISSEEDMPPPETLPLPAAGDLHLSLPITFIEAKLAELSQQNHMLEALISQADLTGNQKELKILKRSQASVKREIRAKQWQKGEFERQESENRLIAARTKVKIIKAVAVDGPEGMSASSVGLGTKQVVKYIIQISQVENGTTILEWTVNRRYNDFWELDKGLKDWANGKKDVENQLKKLEIPGKKLVGGADANFVESRRSGLERYLQGLLVSQGICDSPYLRSFLSRSPSLSVLNPSASGSALFHLAPHNLVKYIYKSILSGAFDESLLSSFNGIPGLGAPNMVDVVYSGLSRQINDLGGLVGLSVNSVNEDVGAAEVENMTTFTAPICDLFIELFDLREKDWFRRQAVVVILQQFLGGTIERRLRDSFRSATSCSVLERVLLSLQEMLFPKESRRLSSKPRSIEEKWETKARAGKKLALVIPDLATNLFGKSNARRAARRVFGALQDQRLNQHLLLSLLDTILDVMFPKA</sequence>
<dbReference type="PANTHER" id="PTHR22775">
    <property type="entry name" value="SORTING NEXIN"/>
    <property type="match status" value="1"/>
</dbReference>
<gene>
    <name evidence="7" type="ORF">L203_100595</name>
</gene>
<dbReference type="PROSITE" id="PS50195">
    <property type="entry name" value="PX"/>
    <property type="match status" value="1"/>
</dbReference>
<dbReference type="Pfam" id="PF08628">
    <property type="entry name" value="Nexin_C"/>
    <property type="match status" value="1"/>
</dbReference>
<dbReference type="PROSITE" id="PS51207">
    <property type="entry name" value="PXA"/>
    <property type="match status" value="1"/>
</dbReference>
<dbReference type="InterPro" id="IPR036305">
    <property type="entry name" value="RGS_sf"/>
</dbReference>
<feature type="domain" description="PXA" evidence="6">
    <location>
        <begin position="107"/>
        <end position="280"/>
    </location>
</feature>
<dbReference type="SUPFAM" id="SSF48097">
    <property type="entry name" value="Regulator of G-protein signaling, RGS"/>
    <property type="match status" value="1"/>
</dbReference>
<evidence type="ECO:0008006" key="9">
    <source>
        <dbReference type="Google" id="ProtNLM"/>
    </source>
</evidence>
<reference evidence="7" key="3">
    <citation type="submission" date="2024-01" db="EMBL/GenBank/DDBJ databases">
        <authorList>
            <person name="Coelho M.A."/>
            <person name="David-Palma M."/>
            <person name="Shea T."/>
            <person name="Sun S."/>
            <person name="Cuomo C.A."/>
            <person name="Heitman J."/>
        </authorList>
    </citation>
    <scope>NUCLEOTIDE SEQUENCE</scope>
    <source>
        <strain evidence="7">CBS 7841</strain>
    </source>
</reference>
<keyword evidence="8" id="KW-1185">Reference proteome</keyword>
<feature type="compositionally biased region" description="Basic and acidic residues" evidence="2">
    <location>
        <begin position="812"/>
        <end position="834"/>
    </location>
</feature>
<dbReference type="SMART" id="SM00312">
    <property type="entry name" value="PX"/>
    <property type="match status" value="1"/>
</dbReference>
<keyword evidence="3" id="KW-1133">Transmembrane helix</keyword>
<evidence type="ECO:0000259" key="4">
    <source>
        <dbReference type="PROSITE" id="PS50132"/>
    </source>
</evidence>
<name>A0AAJ8JND5_9TREE</name>
<evidence type="ECO:0000313" key="8">
    <source>
        <dbReference type="Proteomes" id="UP000094043"/>
    </source>
</evidence>
<evidence type="ECO:0000259" key="5">
    <source>
        <dbReference type="PROSITE" id="PS50195"/>
    </source>
</evidence>
<feature type="compositionally biased region" description="Low complexity" evidence="2">
    <location>
        <begin position="302"/>
        <end position="318"/>
    </location>
</feature>
<evidence type="ECO:0000259" key="6">
    <source>
        <dbReference type="PROSITE" id="PS51207"/>
    </source>
</evidence>
<feature type="domain" description="RGS" evidence="4">
    <location>
        <begin position="429"/>
        <end position="569"/>
    </location>
</feature>
<dbReference type="Pfam" id="PF02194">
    <property type="entry name" value="PXA"/>
    <property type="match status" value="1"/>
</dbReference>
<dbReference type="SMART" id="SM00315">
    <property type="entry name" value="RGS"/>
    <property type="match status" value="1"/>
</dbReference>
<feature type="region of interest" description="Disordered" evidence="2">
    <location>
        <begin position="683"/>
        <end position="763"/>
    </location>
</feature>
<dbReference type="PROSITE" id="PS50132">
    <property type="entry name" value="RGS"/>
    <property type="match status" value="1"/>
</dbReference>
<dbReference type="InterPro" id="IPR013937">
    <property type="entry name" value="Sorting_nexin_C"/>
</dbReference>
<feature type="transmembrane region" description="Helical" evidence="3">
    <location>
        <begin position="31"/>
        <end position="52"/>
    </location>
</feature>
<keyword evidence="3" id="KW-0472">Membrane</keyword>
<dbReference type="InterPro" id="IPR003114">
    <property type="entry name" value="Phox_assoc"/>
</dbReference>
<reference evidence="7" key="2">
    <citation type="journal article" date="2022" name="Elife">
        <title>Obligate sexual reproduction of a homothallic fungus closely related to the Cryptococcus pathogenic species complex.</title>
        <authorList>
            <person name="Passer A.R."/>
            <person name="Clancey S.A."/>
            <person name="Shea T."/>
            <person name="David-Palma M."/>
            <person name="Averette A.F."/>
            <person name="Boekhout T."/>
            <person name="Porcel B.M."/>
            <person name="Nowrousian M."/>
            <person name="Cuomo C.A."/>
            <person name="Sun S."/>
            <person name="Heitman J."/>
            <person name="Coelho M.A."/>
        </authorList>
    </citation>
    <scope>NUCLEOTIDE SEQUENCE</scope>
    <source>
        <strain evidence="7">CBS 7841</strain>
    </source>
</reference>
<accession>A0AAJ8JND5</accession>
<dbReference type="SUPFAM" id="SSF64268">
    <property type="entry name" value="PX domain"/>
    <property type="match status" value="1"/>
</dbReference>
<dbReference type="GO" id="GO:0035091">
    <property type="term" value="F:phosphatidylinositol binding"/>
    <property type="evidence" value="ECO:0007669"/>
    <property type="project" value="InterPro"/>
</dbReference>
<feature type="compositionally biased region" description="Polar residues" evidence="2">
    <location>
        <begin position="835"/>
        <end position="856"/>
    </location>
</feature>
<evidence type="ECO:0000256" key="3">
    <source>
        <dbReference type="SAM" id="Phobius"/>
    </source>
</evidence>